<comment type="caution">
    <text evidence="5">The sequence shown here is derived from an EMBL/GenBank/DDBJ whole genome shotgun (WGS) entry which is preliminary data.</text>
</comment>
<organism evidence="5">
    <name type="scientific">Mesotoga infera</name>
    <dbReference type="NCBI Taxonomy" id="1236046"/>
    <lineage>
        <taxon>Bacteria</taxon>
        <taxon>Thermotogati</taxon>
        <taxon>Thermotogota</taxon>
        <taxon>Thermotogae</taxon>
        <taxon>Kosmotogales</taxon>
        <taxon>Kosmotogaceae</taxon>
        <taxon>Mesotoga</taxon>
    </lineage>
</organism>
<dbReference type="Proteomes" id="UP000886198">
    <property type="component" value="Unassembled WGS sequence"/>
</dbReference>
<evidence type="ECO:0000259" key="4">
    <source>
        <dbReference type="SMART" id="SM00645"/>
    </source>
</evidence>
<evidence type="ECO:0000256" key="2">
    <source>
        <dbReference type="ARBA" id="ARBA00023157"/>
    </source>
</evidence>
<keyword evidence="3" id="KW-0732">Signal</keyword>
<dbReference type="InterPro" id="IPR025660">
    <property type="entry name" value="Pept_his_AS"/>
</dbReference>
<dbReference type="PROSITE" id="PS00139">
    <property type="entry name" value="THIOL_PROTEASE_CYS"/>
    <property type="match status" value="1"/>
</dbReference>
<accession>A0A7C1CTB5</accession>
<evidence type="ECO:0000256" key="3">
    <source>
        <dbReference type="SAM" id="SignalP"/>
    </source>
</evidence>
<dbReference type="PROSITE" id="PS00639">
    <property type="entry name" value="THIOL_PROTEASE_HIS"/>
    <property type="match status" value="1"/>
</dbReference>
<dbReference type="Gene3D" id="3.90.70.10">
    <property type="entry name" value="Cysteine proteinases"/>
    <property type="match status" value="1"/>
</dbReference>
<evidence type="ECO:0000256" key="1">
    <source>
        <dbReference type="ARBA" id="ARBA00008455"/>
    </source>
</evidence>
<evidence type="ECO:0000313" key="5">
    <source>
        <dbReference type="EMBL" id="HDP77492.1"/>
    </source>
</evidence>
<gene>
    <name evidence="5" type="ORF">ENN47_04750</name>
</gene>
<keyword evidence="2" id="KW-1015">Disulfide bond</keyword>
<dbReference type="GO" id="GO:0006508">
    <property type="term" value="P:proteolysis"/>
    <property type="evidence" value="ECO:0007669"/>
    <property type="project" value="InterPro"/>
</dbReference>
<protein>
    <submittedName>
        <fullName evidence="5">Peptidase C1</fullName>
    </submittedName>
</protein>
<name>A0A7C1CTB5_9BACT</name>
<dbReference type="InterPro" id="IPR000169">
    <property type="entry name" value="Pept_cys_AS"/>
</dbReference>
<feature type="chain" id="PRO_5027617255" evidence="3">
    <location>
        <begin position="21"/>
        <end position="488"/>
    </location>
</feature>
<dbReference type="InterPro" id="IPR013128">
    <property type="entry name" value="Peptidase_C1A"/>
</dbReference>
<dbReference type="PROSITE" id="PS00018">
    <property type="entry name" value="EF_HAND_1"/>
    <property type="match status" value="1"/>
</dbReference>
<dbReference type="GO" id="GO:0000272">
    <property type="term" value="P:polysaccharide catabolic process"/>
    <property type="evidence" value="ECO:0007669"/>
    <property type="project" value="InterPro"/>
</dbReference>
<dbReference type="SUPFAM" id="SSF54001">
    <property type="entry name" value="Cysteine proteinases"/>
    <property type="match status" value="1"/>
</dbReference>
<dbReference type="InterPro" id="IPR036439">
    <property type="entry name" value="Dockerin_dom_sf"/>
</dbReference>
<dbReference type="CDD" id="cd02619">
    <property type="entry name" value="Peptidase_C1"/>
    <property type="match status" value="1"/>
</dbReference>
<dbReference type="InterPro" id="IPR025661">
    <property type="entry name" value="Pept_asp_AS"/>
</dbReference>
<dbReference type="InterPro" id="IPR018247">
    <property type="entry name" value="EF_Hand_1_Ca_BS"/>
</dbReference>
<comment type="similarity">
    <text evidence="1">Belongs to the peptidase C1 family.</text>
</comment>
<feature type="signal peptide" evidence="3">
    <location>
        <begin position="1"/>
        <end position="20"/>
    </location>
</feature>
<dbReference type="SMART" id="SM00645">
    <property type="entry name" value="Pept_C1"/>
    <property type="match status" value="1"/>
</dbReference>
<dbReference type="GO" id="GO:0008234">
    <property type="term" value="F:cysteine-type peptidase activity"/>
    <property type="evidence" value="ECO:0007669"/>
    <property type="project" value="InterPro"/>
</dbReference>
<proteinExistence type="inferred from homology"/>
<dbReference type="PANTHER" id="PTHR12411">
    <property type="entry name" value="CYSTEINE PROTEASE FAMILY C1-RELATED"/>
    <property type="match status" value="1"/>
</dbReference>
<dbReference type="Gene3D" id="1.10.1330.10">
    <property type="entry name" value="Dockerin domain"/>
    <property type="match status" value="1"/>
</dbReference>
<sequence length="488" mass="55023">MKKILVIVLCVGFFSSLALSSIADQVSEIETRISSSISRMNLSWEAGLEESFVAKLETAYIESVDAIFEKLCGHIDLPRVVNERFVEYLRMKYIEEAEDFTIQGMTTTDDLIMSTYILLKPREVAEKSFVRLEPIRDQFIHGSCWSFATVGSFESALAVQIYGINGNVDNTLDYSERWGTYHNIDWDIYSFSPDNYVQDRNSLEGGNSYFAMYNLIRYGMMEEQYAPYSEVYLDPREEVPLPPSAYNAPLLKSSRSVMIPPATTAARLGYSYEDYLNMIKTAIADYGSLAVAFSVPYSFNFYSKGIFSPVEGDYSTGGHAVTLVGWADATELDDIILAGRTNPDATPILDEEIESYTYLDPTQAGSPEFTATTFWIIKNSWAYNWGDGGYYVIPAISEEQYESGQLGFWEIEAREMYLPIFADLAHHVDDSLDINGDGIVDERDFEYLVEKIGSTDPEDIAICDISFPKDGKIDGEDAAAWVFLFNNR</sequence>
<reference evidence="5" key="1">
    <citation type="journal article" date="2020" name="mSystems">
        <title>Genome- and Community-Level Interaction Insights into Carbon Utilization and Element Cycling Functions of Hydrothermarchaeota in Hydrothermal Sediment.</title>
        <authorList>
            <person name="Zhou Z."/>
            <person name="Liu Y."/>
            <person name="Xu W."/>
            <person name="Pan J."/>
            <person name="Luo Z.H."/>
            <person name="Li M."/>
        </authorList>
    </citation>
    <scope>NUCLEOTIDE SEQUENCE [LARGE SCALE GENOMIC DNA]</scope>
    <source>
        <strain evidence="5">SpSt-1179</strain>
    </source>
</reference>
<dbReference type="Pfam" id="PF00112">
    <property type="entry name" value="Peptidase_C1"/>
    <property type="match status" value="1"/>
</dbReference>
<feature type="domain" description="Peptidase C1A papain C-terminal" evidence="4">
    <location>
        <begin position="124"/>
        <end position="405"/>
    </location>
</feature>
<dbReference type="PROSITE" id="PS00640">
    <property type="entry name" value="THIOL_PROTEASE_ASN"/>
    <property type="match status" value="1"/>
</dbReference>
<dbReference type="AlphaFoldDB" id="A0A7C1CTB5"/>
<dbReference type="InterPro" id="IPR038765">
    <property type="entry name" value="Papain-like_cys_pep_sf"/>
</dbReference>
<dbReference type="InterPro" id="IPR000668">
    <property type="entry name" value="Peptidase_C1A_C"/>
</dbReference>
<dbReference type="EMBL" id="DSBT01000122">
    <property type="protein sequence ID" value="HDP77492.1"/>
    <property type="molecule type" value="Genomic_DNA"/>
</dbReference>